<dbReference type="SMART" id="SM00393">
    <property type="entry name" value="R3H"/>
    <property type="match status" value="1"/>
</dbReference>
<dbReference type="PANTHER" id="PTHR35800">
    <property type="entry name" value="PROTEIN JAG"/>
    <property type="match status" value="1"/>
</dbReference>
<dbReference type="Pfam" id="PF01424">
    <property type="entry name" value="R3H"/>
    <property type="match status" value="1"/>
</dbReference>
<dbReference type="EMBL" id="MGHF01000016">
    <property type="protein sequence ID" value="OGM63499.1"/>
    <property type="molecule type" value="Genomic_DNA"/>
</dbReference>
<name>A0A1F8BIJ6_9BACT</name>
<evidence type="ECO:0000313" key="3">
    <source>
        <dbReference type="Proteomes" id="UP000177082"/>
    </source>
</evidence>
<dbReference type="Gene3D" id="3.30.1370.50">
    <property type="entry name" value="R3H-like domain"/>
    <property type="match status" value="1"/>
</dbReference>
<protein>
    <recommendedName>
        <fullName evidence="1">R3H domain-containing protein</fullName>
    </recommendedName>
</protein>
<dbReference type="InterPro" id="IPR038008">
    <property type="entry name" value="Jag_KH"/>
</dbReference>
<dbReference type="InterPro" id="IPR039247">
    <property type="entry name" value="KhpB"/>
</dbReference>
<proteinExistence type="predicted"/>
<dbReference type="Proteomes" id="UP000177082">
    <property type="component" value="Unassembled WGS sequence"/>
</dbReference>
<feature type="domain" description="R3H" evidence="1">
    <location>
        <begin position="85"/>
        <end position="151"/>
    </location>
</feature>
<dbReference type="InterPro" id="IPR015946">
    <property type="entry name" value="KH_dom-like_a/b"/>
</dbReference>
<dbReference type="SUPFAM" id="SSF82708">
    <property type="entry name" value="R3H domain"/>
    <property type="match status" value="1"/>
</dbReference>
<sequence length="151" mass="17224">MKLPVKETKKITEDLVKLLGVDAEVDVQDQKESLSVSLDSEKYKGLLIGYRGETLNAIQSFVAMALKNKTGEWYRVAVNVGDWREKQEDYLKSLALSALSRARATNEPQPLYNLNASQRRTIHLYLSSEKDVETESFGEGKERYLIVRLKK</sequence>
<dbReference type="AlphaFoldDB" id="A0A1F8BIJ6"/>
<evidence type="ECO:0000313" key="2">
    <source>
        <dbReference type="EMBL" id="OGM63499.1"/>
    </source>
</evidence>
<comment type="caution">
    <text evidence="2">The sequence shown here is derived from an EMBL/GenBank/DDBJ whole genome shotgun (WGS) entry which is preliminary data.</text>
</comment>
<dbReference type="InterPro" id="IPR036867">
    <property type="entry name" value="R3H_dom_sf"/>
</dbReference>
<reference evidence="2 3" key="1">
    <citation type="journal article" date="2016" name="Nat. Commun.">
        <title>Thousands of microbial genomes shed light on interconnected biogeochemical processes in an aquifer system.</title>
        <authorList>
            <person name="Anantharaman K."/>
            <person name="Brown C.T."/>
            <person name="Hug L.A."/>
            <person name="Sharon I."/>
            <person name="Castelle C.J."/>
            <person name="Probst A.J."/>
            <person name="Thomas B.C."/>
            <person name="Singh A."/>
            <person name="Wilkins M.J."/>
            <person name="Karaoz U."/>
            <person name="Brodie E.L."/>
            <person name="Williams K.H."/>
            <person name="Hubbard S.S."/>
            <person name="Banfield J.F."/>
        </authorList>
    </citation>
    <scope>NUCLEOTIDE SEQUENCE [LARGE SCALE GENOMIC DNA]</scope>
</reference>
<accession>A0A1F8BIJ6</accession>
<dbReference type="GO" id="GO:0003723">
    <property type="term" value="F:RNA binding"/>
    <property type="evidence" value="ECO:0007669"/>
    <property type="project" value="InterPro"/>
</dbReference>
<dbReference type="PANTHER" id="PTHR35800:SF1">
    <property type="entry name" value="RNA-BINDING PROTEIN KHPB"/>
    <property type="match status" value="1"/>
</dbReference>
<dbReference type="Gene3D" id="3.30.300.20">
    <property type="match status" value="1"/>
</dbReference>
<dbReference type="CDD" id="cd02414">
    <property type="entry name" value="KH-II_Jag"/>
    <property type="match status" value="1"/>
</dbReference>
<dbReference type="Pfam" id="PF13083">
    <property type="entry name" value="KH_KhpA-B"/>
    <property type="match status" value="1"/>
</dbReference>
<dbReference type="PROSITE" id="PS51061">
    <property type="entry name" value="R3H"/>
    <property type="match status" value="1"/>
</dbReference>
<organism evidence="2 3">
    <name type="scientific">Candidatus Woesebacteria bacterium RIFCSPLOWO2_01_FULL_39_21</name>
    <dbReference type="NCBI Taxonomy" id="1802519"/>
    <lineage>
        <taxon>Bacteria</taxon>
        <taxon>Candidatus Woeseibacteriota</taxon>
    </lineage>
</organism>
<dbReference type="InterPro" id="IPR001374">
    <property type="entry name" value="R3H_dom"/>
</dbReference>
<gene>
    <name evidence="2" type="ORF">A2961_01845</name>
</gene>
<dbReference type="STRING" id="1802519.A2961_01845"/>
<evidence type="ECO:0000259" key="1">
    <source>
        <dbReference type="PROSITE" id="PS51061"/>
    </source>
</evidence>